<organism evidence="4 5">
    <name type="scientific">Pinctada imbricata</name>
    <name type="common">Atlantic pearl-oyster</name>
    <name type="synonym">Pinctada martensii</name>
    <dbReference type="NCBI Taxonomy" id="66713"/>
    <lineage>
        <taxon>Eukaryota</taxon>
        <taxon>Metazoa</taxon>
        <taxon>Spiralia</taxon>
        <taxon>Lophotrochozoa</taxon>
        <taxon>Mollusca</taxon>
        <taxon>Bivalvia</taxon>
        <taxon>Autobranchia</taxon>
        <taxon>Pteriomorphia</taxon>
        <taxon>Pterioida</taxon>
        <taxon>Pterioidea</taxon>
        <taxon>Pteriidae</taxon>
        <taxon>Pinctada</taxon>
    </lineage>
</organism>
<dbReference type="PANTHER" id="PTHR10910:SF145">
    <property type="entry name" value="DOUBLE-STRANDED RNA-SPECIFIC ADENOSINE DEAMINASE-LIKE"/>
    <property type="match status" value="1"/>
</dbReference>
<dbReference type="GO" id="GO:0008251">
    <property type="term" value="F:tRNA-specific adenosine deaminase activity"/>
    <property type="evidence" value="ECO:0007669"/>
    <property type="project" value="TreeGrafter"/>
</dbReference>
<evidence type="ECO:0000259" key="3">
    <source>
        <dbReference type="PROSITE" id="PS50141"/>
    </source>
</evidence>
<dbReference type="EMBL" id="VSWD01000011">
    <property type="protein sequence ID" value="KAK3087990.1"/>
    <property type="molecule type" value="Genomic_DNA"/>
</dbReference>
<dbReference type="GO" id="GO:0003725">
    <property type="term" value="F:double-stranded RNA binding"/>
    <property type="evidence" value="ECO:0007669"/>
    <property type="project" value="TreeGrafter"/>
</dbReference>
<protein>
    <recommendedName>
        <fullName evidence="6">Adenosine deaminase</fullName>
    </recommendedName>
</protein>
<comment type="caution">
    <text evidence="4">The sequence shown here is derived from an EMBL/GenBank/DDBJ whole genome shotgun (WGS) entry which is preliminary data.</text>
</comment>
<dbReference type="Pfam" id="PF00035">
    <property type="entry name" value="dsrm"/>
    <property type="match status" value="1"/>
</dbReference>
<evidence type="ECO:0000259" key="2">
    <source>
        <dbReference type="PROSITE" id="PS50137"/>
    </source>
</evidence>
<evidence type="ECO:0008006" key="6">
    <source>
        <dbReference type="Google" id="ProtNLM"/>
    </source>
</evidence>
<feature type="domain" description="DRBM" evidence="2">
    <location>
        <begin position="110"/>
        <end position="175"/>
    </location>
</feature>
<reference evidence="4" key="1">
    <citation type="submission" date="2019-08" db="EMBL/GenBank/DDBJ databases">
        <title>The improved chromosome-level genome for the pearl oyster Pinctada fucata martensii using PacBio sequencing and Hi-C.</title>
        <authorList>
            <person name="Zheng Z."/>
        </authorList>
    </citation>
    <scope>NUCLEOTIDE SEQUENCE</scope>
    <source>
        <strain evidence="4">ZZ-2019</strain>
        <tissue evidence="4">Adductor muscle</tissue>
    </source>
</reference>
<dbReference type="PANTHER" id="PTHR10910">
    <property type="entry name" value="EUKARYOTE SPECIFIC DSRNA BINDING PROTEIN"/>
    <property type="match status" value="1"/>
</dbReference>
<evidence type="ECO:0000313" key="4">
    <source>
        <dbReference type="EMBL" id="KAK3087990.1"/>
    </source>
</evidence>
<accession>A0AA89BUM0</accession>
<name>A0AA89BUM0_PINIB</name>
<evidence type="ECO:0000313" key="5">
    <source>
        <dbReference type="Proteomes" id="UP001186944"/>
    </source>
</evidence>
<keyword evidence="1" id="KW-0694">RNA-binding</keyword>
<sequence length="580" mass="65279">MSTAHYKGSQCPTEKMQYSTTCSLTSLPVCVRWTARSIPREWDPTKKDAKTQAAKNAFNIILGLTSEDEEDDEGSVMFDALGRKLVLDQGYVDKNTAIQQSQTNAIMEKNPISRLQEYCAQRRVPFKILVSDKPGPNGYDTYVMINEETVAESFHKNKKDAKRMAAEEALEYLLKEEERKKMSAVTLSEEDNIAKMCHQFLEKKLLEVPVLRHTRMLMAAFIVKRGETQGEVVAMGTGHNVISSDSLTTDGRCVIDCHAVAVARRAFKKYLFKEMKEYYEGSKVISIFSQVAQNSHLLTLKDNVSIHLYLSQPPCGDYAYCVQAMPNPPLDPQQQELVNQGAHLPVFNENLPGWFCTKNEDNMVEAVEEDQEPEQLYEDLKEGEDVLVMSCSDKLLLWNVLGLQGSLFNLFCQPIYLSSITIGKEYDHGHFTRAVCCRVYDVLQESLPKGYHINHPVLTHPNLPFTLGGNNPTAISMNWSQGDDKIELVNGNTGRTDVQSPHQSGQTRASRLCKAGFLHRFKELMKVSKQTQFMCHASYCGAKQASTAYQAAKAAFKAHCSQIGVGAWVKKPRDLEIFQK</sequence>
<dbReference type="GO" id="GO:0005730">
    <property type="term" value="C:nucleolus"/>
    <property type="evidence" value="ECO:0007669"/>
    <property type="project" value="TreeGrafter"/>
</dbReference>
<dbReference type="SUPFAM" id="SSF54768">
    <property type="entry name" value="dsRNA-binding domain-like"/>
    <property type="match status" value="1"/>
</dbReference>
<dbReference type="GO" id="GO:0003726">
    <property type="term" value="F:double-stranded RNA adenosine deaminase activity"/>
    <property type="evidence" value="ECO:0007669"/>
    <property type="project" value="TreeGrafter"/>
</dbReference>
<dbReference type="Gene3D" id="3.30.160.20">
    <property type="match status" value="1"/>
</dbReference>
<dbReference type="PROSITE" id="PS50141">
    <property type="entry name" value="A_DEAMIN_EDITASE"/>
    <property type="match status" value="1"/>
</dbReference>
<dbReference type="GO" id="GO:0006382">
    <property type="term" value="P:adenosine to inosine editing"/>
    <property type="evidence" value="ECO:0007669"/>
    <property type="project" value="TreeGrafter"/>
</dbReference>
<dbReference type="GO" id="GO:0005737">
    <property type="term" value="C:cytoplasm"/>
    <property type="evidence" value="ECO:0007669"/>
    <property type="project" value="TreeGrafter"/>
</dbReference>
<proteinExistence type="predicted"/>
<feature type="domain" description="A to I editase" evidence="3">
    <location>
        <begin position="234"/>
        <end position="578"/>
    </location>
</feature>
<gene>
    <name evidence="4" type="ORF">FSP39_013122</name>
</gene>
<keyword evidence="5" id="KW-1185">Reference proteome</keyword>
<dbReference type="SMART" id="SM00552">
    <property type="entry name" value="ADEAMc"/>
    <property type="match status" value="1"/>
</dbReference>
<dbReference type="AlphaFoldDB" id="A0AA89BUM0"/>
<dbReference type="InterPro" id="IPR002466">
    <property type="entry name" value="A_deamin"/>
</dbReference>
<dbReference type="Proteomes" id="UP001186944">
    <property type="component" value="Unassembled WGS sequence"/>
</dbReference>
<dbReference type="PROSITE" id="PS50137">
    <property type="entry name" value="DS_RBD"/>
    <property type="match status" value="1"/>
</dbReference>
<dbReference type="GO" id="GO:0006396">
    <property type="term" value="P:RNA processing"/>
    <property type="evidence" value="ECO:0007669"/>
    <property type="project" value="InterPro"/>
</dbReference>
<evidence type="ECO:0000256" key="1">
    <source>
        <dbReference type="PROSITE-ProRule" id="PRU00266"/>
    </source>
</evidence>
<dbReference type="SMART" id="SM00358">
    <property type="entry name" value="DSRM"/>
    <property type="match status" value="1"/>
</dbReference>
<dbReference type="Pfam" id="PF02137">
    <property type="entry name" value="A_deamin"/>
    <property type="match status" value="1"/>
</dbReference>
<dbReference type="InterPro" id="IPR014720">
    <property type="entry name" value="dsRBD_dom"/>
</dbReference>
<dbReference type="CDD" id="cd19875">
    <property type="entry name" value="DSRM_EIF2AK2-like"/>
    <property type="match status" value="1"/>
</dbReference>